<organism evidence="1 2">
    <name type="scientific">Methylorubrum rhodinum</name>
    <dbReference type="NCBI Taxonomy" id="29428"/>
    <lineage>
        <taxon>Bacteria</taxon>
        <taxon>Pseudomonadati</taxon>
        <taxon>Pseudomonadota</taxon>
        <taxon>Alphaproteobacteria</taxon>
        <taxon>Hyphomicrobiales</taxon>
        <taxon>Methylobacteriaceae</taxon>
        <taxon>Methylorubrum</taxon>
    </lineage>
</organism>
<dbReference type="AlphaFoldDB" id="A0A840ZTE0"/>
<comment type="caution">
    <text evidence="1">The sequence shown here is derived from an EMBL/GenBank/DDBJ whole genome shotgun (WGS) entry which is preliminary data.</text>
</comment>
<name>A0A840ZTE0_9HYPH</name>
<accession>A0A840ZTE0</accession>
<evidence type="ECO:0000313" key="1">
    <source>
        <dbReference type="EMBL" id="MBB5760097.1"/>
    </source>
</evidence>
<sequence>MGNTGLRPDESAQLQDRDVTIIKDEGSGQRSLEIEGCGNCGVGYCKGMPGAALPYERVHKCKQLKPTDYLFGNTTRDLINTIPEE</sequence>
<dbReference type="EMBL" id="JACHOP010000034">
    <property type="protein sequence ID" value="MBB5760097.1"/>
    <property type="molecule type" value="Genomic_DNA"/>
</dbReference>
<proteinExistence type="predicted"/>
<reference evidence="1 2" key="1">
    <citation type="submission" date="2020-08" db="EMBL/GenBank/DDBJ databases">
        <title>Genomic Encyclopedia of Type Strains, Phase IV (KMG-IV): sequencing the most valuable type-strain genomes for metagenomic binning, comparative biology and taxonomic classification.</title>
        <authorList>
            <person name="Goeker M."/>
        </authorList>
    </citation>
    <scope>NUCLEOTIDE SEQUENCE [LARGE SCALE GENOMIC DNA]</scope>
    <source>
        <strain evidence="1 2">DSM 2163</strain>
    </source>
</reference>
<keyword evidence="2" id="KW-1185">Reference proteome</keyword>
<evidence type="ECO:0000313" key="2">
    <source>
        <dbReference type="Proteomes" id="UP000583454"/>
    </source>
</evidence>
<dbReference type="Proteomes" id="UP000583454">
    <property type="component" value="Unassembled WGS sequence"/>
</dbReference>
<protein>
    <submittedName>
        <fullName evidence="1">Uncharacterized protein</fullName>
    </submittedName>
</protein>
<dbReference type="RefSeq" id="WP_183573742.1">
    <property type="nucleotide sequence ID" value="NZ_JACHOP010000034.1"/>
</dbReference>
<gene>
    <name evidence="1" type="ORF">HNR00_004840</name>
</gene>